<proteinExistence type="predicted"/>
<reference evidence="1" key="1">
    <citation type="submission" date="2016-03" db="EMBL/GenBank/DDBJ databases">
        <title>Updated assembly of Pseudogymnoascus destructans, the fungus causing white-nose syndrome of bats.</title>
        <authorList>
            <person name="Palmer J.M."/>
            <person name="Drees K.P."/>
            <person name="Foster J.T."/>
            <person name="Lindner D.L."/>
        </authorList>
    </citation>
    <scope>NUCLEOTIDE SEQUENCE [LARGE SCALE GENOMIC DNA]</scope>
    <source>
        <strain evidence="1">20631-21</strain>
    </source>
</reference>
<evidence type="ECO:0000313" key="1">
    <source>
        <dbReference type="EMBL" id="OAF60334.1"/>
    </source>
</evidence>
<protein>
    <submittedName>
        <fullName evidence="1">Uncharacterized protein</fullName>
    </submittedName>
</protein>
<organism evidence="1">
    <name type="scientific">Pseudogymnoascus destructans</name>
    <dbReference type="NCBI Taxonomy" id="655981"/>
    <lineage>
        <taxon>Eukaryota</taxon>
        <taxon>Fungi</taxon>
        <taxon>Dikarya</taxon>
        <taxon>Ascomycota</taxon>
        <taxon>Pezizomycotina</taxon>
        <taxon>Leotiomycetes</taxon>
        <taxon>Thelebolales</taxon>
        <taxon>Thelebolaceae</taxon>
        <taxon>Pseudogymnoascus</taxon>
    </lineage>
</organism>
<gene>
    <name evidence="1" type="ORF">VC83_03524</name>
</gene>
<name>A0A177AGN3_9PEZI</name>
<dbReference type="RefSeq" id="XP_024325615.1">
    <property type="nucleotide sequence ID" value="XM_024467170.1"/>
</dbReference>
<dbReference type="AlphaFoldDB" id="A0A177AGN3"/>
<dbReference type="VEuPathDB" id="FungiDB:GMDG_03170"/>
<sequence length="134" mass="14973">MSIPGLGTSHLQQTKLSNEAVDLLEPLADWLSTLEFARNARELENLVHSQLSEKMNSLLTELGLLNKRYSVVRIPGPKSQQFYNSEGSAYIIPIRVEDGYRPTVDGRPLVPGEITYMTTAVMVSPKLDLLFVLE</sequence>
<dbReference type="EMBL" id="KV441391">
    <property type="protein sequence ID" value="OAF60334.1"/>
    <property type="molecule type" value="Genomic_DNA"/>
</dbReference>
<dbReference type="OrthoDB" id="3474119at2759"/>
<dbReference type="GeneID" id="36286600"/>
<accession>A0A177AGN3</accession>
<dbReference type="Proteomes" id="UP000077154">
    <property type="component" value="Unassembled WGS sequence"/>
</dbReference>